<feature type="coiled-coil region" evidence="12">
    <location>
        <begin position="3"/>
        <end position="30"/>
    </location>
</feature>
<dbReference type="EC" id="2.5.1.30" evidence="9"/>
<dbReference type="InterPro" id="IPR014119">
    <property type="entry name" value="GerC3_HepT"/>
</dbReference>
<evidence type="ECO:0000256" key="8">
    <source>
        <dbReference type="ARBA" id="ARBA00065985"/>
    </source>
</evidence>
<evidence type="ECO:0000256" key="6">
    <source>
        <dbReference type="ARBA" id="ARBA00050780"/>
    </source>
</evidence>
<accession>A0A917G117</accession>
<sequence length="325" mass="37037">MEKLKLKLLYADLKSDLEIIEKELEKALNSSSHLLNDASLHLLQAGGKRIRPIFVLLGAKFGDYDIQQVKNVAVPLELIHMASLVHDDVIDNSDMRRGRETVKAQWNNRVAMYTGDFIFARALTYMTELDNQRLHQILAHTMVEICNGEVIQIEDKFIVDQSLKDYFRRIKRKTALLISSSCELGAVAAGATEKDARHLRRFGYFVGMSFQIIDDILDIMATDEELGKPAGSDLLQGNITLPILLALQDEAVRPYIEKVVAHEQLSEEDRQAMLKKLRKSPAIAEAKKVSDKYLQKALREIEQLPKHPTRKKLRDIALFMGKRKF</sequence>
<dbReference type="RefSeq" id="WP_188613916.1">
    <property type="nucleotide sequence ID" value="NZ_BMJT01000003.1"/>
</dbReference>
<keyword evidence="14" id="KW-1185">Reference proteome</keyword>
<proteinExistence type="inferred from homology"/>
<evidence type="ECO:0000256" key="9">
    <source>
        <dbReference type="ARBA" id="ARBA00066444"/>
    </source>
</evidence>
<evidence type="ECO:0000256" key="12">
    <source>
        <dbReference type="SAM" id="Coils"/>
    </source>
</evidence>
<evidence type="ECO:0000256" key="7">
    <source>
        <dbReference type="ARBA" id="ARBA00055604"/>
    </source>
</evidence>
<dbReference type="EMBL" id="BMJT01000003">
    <property type="protein sequence ID" value="GGG17471.1"/>
    <property type="molecule type" value="Genomic_DNA"/>
</dbReference>
<comment type="caution">
    <text evidence="13">The sequence shown here is derived from an EMBL/GenBank/DDBJ whole genome shotgun (WGS) entry which is preliminary data.</text>
</comment>
<dbReference type="GO" id="GO:0008299">
    <property type="term" value="P:isoprenoid biosynthetic process"/>
    <property type="evidence" value="ECO:0007669"/>
    <property type="project" value="InterPro"/>
</dbReference>
<gene>
    <name evidence="13" type="primary">hepT</name>
    <name evidence="13" type="ORF">GCM10007425_09830</name>
</gene>
<keyword evidence="4" id="KW-0479">Metal-binding</keyword>
<dbReference type="PROSITE" id="PS00723">
    <property type="entry name" value="POLYPRENYL_SYNTHASE_1"/>
    <property type="match status" value="1"/>
</dbReference>
<keyword evidence="3 11" id="KW-0808">Transferase</keyword>
<dbReference type="PANTHER" id="PTHR12001">
    <property type="entry name" value="GERANYLGERANYL PYROPHOSPHATE SYNTHASE"/>
    <property type="match status" value="1"/>
</dbReference>
<name>A0A917G117_9BACI</name>
<keyword evidence="12" id="KW-0175">Coiled coil</keyword>
<organism evidence="13 14">
    <name type="scientific">Lysinibacillus alkalisoli</name>
    <dbReference type="NCBI Taxonomy" id="1911548"/>
    <lineage>
        <taxon>Bacteria</taxon>
        <taxon>Bacillati</taxon>
        <taxon>Bacillota</taxon>
        <taxon>Bacilli</taxon>
        <taxon>Bacillales</taxon>
        <taxon>Bacillaceae</taxon>
        <taxon>Lysinibacillus</taxon>
    </lineage>
</organism>
<dbReference type="CDD" id="cd00685">
    <property type="entry name" value="Trans_IPPS_HT"/>
    <property type="match status" value="1"/>
</dbReference>
<comment type="subunit">
    <text evidence="8">Heterodimer of component I and II.</text>
</comment>
<dbReference type="SUPFAM" id="SSF48576">
    <property type="entry name" value="Terpenoid synthases"/>
    <property type="match status" value="1"/>
</dbReference>
<dbReference type="PANTHER" id="PTHR12001:SF69">
    <property type="entry name" value="ALL TRANS-POLYPRENYL-DIPHOSPHATE SYNTHASE PDSS1"/>
    <property type="match status" value="1"/>
</dbReference>
<reference evidence="13" key="1">
    <citation type="journal article" date="2014" name="Int. J. Syst. Evol. Microbiol.">
        <title>Complete genome sequence of Corynebacterium casei LMG S-19264T (=DSM 44701T), isolated from a smear-ripened cheese.</title>
        <authorList>
            <consortium name="US DOE Joint Genome Institute (JGI-PGF)"/>
            <person name="Walter F."/>
            <person name="Albersmeier A."/>
            <person name="Kalinowski J."/>
            <person name="Ruckert C."/>
        </authorList>
    </citation>
    <scope>NUCLEOTIDE SEQUENCE</scope>
    <source>
        <strain evidence="13">CGMCC 1.15760</strain>
    </source>
</reference>
<protein>
    <recommendedName>
        <fullName evidence="10">Heptaprenyl diphosphate synthase component 2</fullName>
        <ecNumber evidence="9">2.5.1.30</ecNumber>
    </recommendedName>
</protein>
<dbReference type="SFLD" id="SFLDS00005">
    <property type="entry name" value="Isoprenoid_Synthase_Type_I"/>
    <property type="match status" value="1"/>
</dbReference>
<dbReference type="FunFam" id="1.10.600.10:FF:000014">
    <property type="entry name" value="Heptaprenyl diphosphate synthase component II"/>
    <property type="match status" value="1"/>
</dbReference>
<evidence type="ECO:0000256" key="4">
    <source>
        <dbReference type="ARBA" id="ARBA00022723"/>
    </source>
</evidence>
<dbReference type="NCBIfam" id="TIGR02748">
    <property type="entry name" value="GerC3_HepT"/>
    <property type="match status" value="1"/>
</dbReference>
<dbReference type="InterPro" id="IPR033749">
    <property type="entry name" value="Polyprenyl_synt_CS"/>
</dbReference>
<dbReference type="Proteomes" id="UP000616608">
    <property type="component" value="Unassembled WGS sequence"/>
</dbReference>
<dbReference type="GO" id="GO:0000010">
    <property type="term" value="F:heptaprenyl diphosphate synthase activity"/>
    <property type="evidence" value="ECO:0007669"/>
    <property type="project" value="UniProtKB-EC"/>
</dbReference>
<evidence type="ECO:0000256" key="10">
    <source>
        <dbReference type="ARBA" id="ARBA00070472"/>
    </source>
</evidence>
<comment type="catalytic activity">
    <reaction evidence="6">
        <text>4 isopentenyl diphosphate + (2E,6E)-farnesyl diphosphate = all-trans-heptaprenyl diphosphate + 4 diphosphate</text>
        <dbReference type="Rhea" id="RHEA:27794"/>
        <dbReference type="ChEBI" id="CHEBI:33019"/>
        <dbReference type="ChEBI" id="CHEBI:58206"/>
        <dbReference type="ChEBI" id="CHEBI:128769"/>
        <dbReference type="ChEBI" id="CHEBI:175763"/>
        <dbReference type="EC" id="2.5.1.30"/>
    </reaction>
</comment>
<comment type="function">
    <text evidence="7">Supplies heptaprenyl diphosphate, the precursor for the side chain of the isoprenoid quinone menaquinone-7 (MQ-7).</text>
</comment>
<comment type="similarity">
    <text evidence="2 11">Belongs to the FPP/GGPP synthase family.</text>
</comment>
<dbReference type="AlphaFoldDB" id="A0A917G117"/>
<keyword evidence="5" id="KW-0460">Magnesium</keyword>
<dbReference type="GO" id="GO:0046872">
    <property type="term" value="F:metal ion binding"/>
    <property type="evidence" value="ECO:0007669"/>
    <property type="project" value="UniProtKB-KW"/>
</dbReference>
<evidence type="ECO:0000256" key="11">
    <source>
        <dbReference type="RuleBase" id="RU004466"/>
    </source>
</evidence>
<evidence type="ECO:0000256" key="2">
    <source>
        <dbReference type="ARBA" id="ARBA00006706"/>
    </source>
</evidence>
<dbReference type="Gene3D" id="1.10.600.10">
    <property type="entry name" value="Farnesyl Diphosphate Synthase"/>
    <property type="match status" value="1"/>
</dbReference>
<dbReference type="InterPro" id="IPR008949">
    <property type="entry name" value="Isoprenoid_synthase_dom_sf"/>
</dbReference>
<evidence type="ECO:0000256" key="1">
    <source>
        <dbReference type="ARBA" id="ARBA00001946"/>
    </source>
</evidence>
<dbReference type="PROSITE" id="PS00444">
    <property type="entry name" value="POLYPRENYL_SYNTHASE_2"/>
    <property type="match status" value="1"/>
</dbReference>
<dbReference type="InterPro" id="IPR000092">
    <property type="entry name" value="Polyprenyl_synt"/>
</dbReference>
<evidence type="ECO:0000313" key="14">
    <source>
        <dbReference type="Proteomes" id="UP000616608"/>
    </source>
</evidence>
<comment type="cofactor">
    <cofactor evidence="1">
        <name>Mg(2+)</name>
        <dbReference type="ChEBI" id="CHEBI:18420"/>
    </cofactor>
</comment>
<evidence type="ECO:0000313" key="13">
    <source>
        <dbReference type="EMBL" id="GGG17471.1"/>
    </source>
</evidence>
<evidence type="ECO:0000256" key="5">
    <source>
        <dbReference type="ARBA" id="ARBA00022842"/>
    </source>
</evidence>
<reference evidence="13" key="2">
    <citation type="submission" date="2020-09" db="EMBL/GenBank/DDBJ databases">
        <authorList>
            <person name="Sun Q."/>
            <person name="Zhou Y."/>
        </authorList>
    </citation>
    <scope>NUCLEOTIDE SEQUENCE</scope>
    <source>
        <strain evidence="13">CGMCC 1.15760</strain>
    </source>
</reference>
<evidence type="ECO:0000256" key="3">
    <source>
        <dbReference type="ARBA" id="ARBA00022679"/>
    </source>
</evidence>
<dbReference type="Pfam" id="PF00348">
    <property type="entry name" value="polyprenyl_synt"/>
    <property type="match status" value="1"/>
</dbReference>